<feature type="domain" description="Tripartite ATP-independent periplasmic transporters DctQ component" evidence="10">
    <location>
        <begin position="26"/>
        <end position="153"/>
    </location>
</feature>
<dbReference type="RefSeq" id="WP_048388983.1">
    <property type="nucleotide sequence ID" value="NZ_CP011494.1"/>
</dbReference>
<keyword evidence="7 9" id="KW-0472">Membrane</keyword>
<organism evidence="11 12">
    <name type="scientific">Marinobacter psychrophilus</name>
    <dbReference type="NCBI Taxonomy" id="330734"/>
    <lineage>
        <taxon>Bacteria</taxon>
        <taxon>Pseudomonadati</taxon>
        <taxon>Pseudomonadota</taxon>
        <taxon>Gammaproteobacteria</taxon>
        <taxon>Pseudomonadales</taxon>
        <taxon>Marinobacteraceae</taxon>
        <taxon>Marinobacter</taxon>
    </lineage>
</organism>
<feature type="transmembrane region" description="Helical" evidence="9">
    <location>
        <begin position="12"/>
        <end position="34"/>
    </location>
</feature>
<feature type="transmembrane region" description="Helical" evidence="9">
    <location>
        <begin position="132"/>
        <end position="153"/>
    </location>
</feature>
<evidence type="ECO:0000313" key="11">
    <source>
        <dbReference type="EMBL" id="AKO54323.1"/>
    </source>
</evidence>
<evidence type="ECO:0000313" key="12">
    <source>
        <dbReference type="Proteomes" id="UP000036406"/>
    </source>
</evidence>
<evidence type="ECO:0000256" key="4">
    <source>
        <dbReference type="ARBA" id="ARBA00022519"/>
    </source>
</evidence>
<evidence type="ECO:0000256" key="3">
    <source>
        <dbReference type="ARBA" id="ARBA00022475"/>
    </source>
</evidence>
<comment type="subunit">
    <text evidence="9">The complex comprises the extracytoplasmic solute receptor protein and the two transmembrane proteins.</text>
</comment>
<evidence type="ECO:0000256" key="5">
    <source>
        <dbReference type="ARBA" id="ARBA00022692"/>
    </source>
</evidence>
<accession>A0A0H4I982</accession>
<evidence type="ECO:0000256" key="8">
    <source>
        <dbReference type="ARBA" id="ARBA00038436"/>
    </source>
</evidence>
<dbReference type="Proteomes" id="UP000036406">
    <property type="component" value="Chromosome"/>
</dbReference>
<keyword evidence="4 9" id="KW-0997">Cell inner membrane</keyword>
<keyword evidence="5 9" id="KW-0812">Transmembrane</keyword>
<dbReference type="PANTHER" id="PTHR35011">
    <property type="entry name" value="2,3-DIKETO-L-GULONATE TRAP TRANSPORTER SMALL PERMEASE PROTEIN YIAM"/>
    <property type="match status" value="1"/>
</dbReference>
<evidence type="ECO:0000256" key="9">
    <source>
        <dbReference type="RuleBase" id="RU369079"/>
    </source>
</evidence>
<comment type="subcellular location">
    <subcellularLocation>
        <location evidence="1 9">Cell inner membrane</location>
        <topology evidence="1 9">Multi-pass membrane protein</topology>
    </subcellularLocation>
</comment>
<dbReference type="PATRIC" id="fig|330734.3.peg.2236"/>
<comment type="similarity">
    <text evidence="8 9">Belongs to the TRAP transporter small permease family.</text>
</comment>
<dbReference type="InterPro" id="IPR007387">
    <property type="entry name" value="TRAP_DctQ"/>
</dbReference>
<feature type="transmembrane region" description="Helical" evidence="9">
    <location>
        <begin position="54"/>
        <end position="70"/>
    </location>
</feature>
<keyword evidence="3" id="KW-1003">Cell membrane</keyword>
<evidence type="ECO:0000256" key="1">
    <source>
        <dbReference type="ARBA" id="ARBA00004429"/>
    </source>
</evidence>
<keyword evidence="12" id="KW-1185">Reference proteome</keyword>
<dbReference type="PANTHER" id="PTHR35011:SF4">
    <property type="entry name" value="SLL1102 PROTEIN"/>
    <property type="match status" value="1"/>
</dbReference>
<dbReference type="EMBL" id="CP011494">
    <property type="protein sequence ID" value="AKO54323.1"/>
    <property type="molecule type" value="Genomic_DNA"/>
</dbReference>
<gene>
    <name evidence="11" type="ORF">ABA45_10635</name>
</gene>
<dbReference type="KEGG" id="mpq:ABA45_10635"/>
<evidence type="ECO:0000256" key="6">
    <source>
        <dbReference type="ARBA" id="ARBA00022989"/>
    </source>
</evidence>
<reference evidence="11 12" key="1">
    <citation type="submission" date="2015-05" db="EMBL/GenBank/DDBJ databases">
        <title>Complete genome of Marinobacter psychrophilus strain 20041T isolated from sea-ice of the Canadian Basin.</title>
        <authorList>
            <person name="Song L."/>
            <person name="Ren L."/>
            <person name="Yu Y."/>
            <person name="Wang X."/>
        </authorList>
    </citation>
    <scope>NUCLEOTIDE SEQUENCE [LARGE SCALE GENOMIC DNA]</scope>
    <source>
        <strain evidence="11 12">20041</strain>
    </source>
</reference>
<dbReference type="Pfam" id="PF04290">
    <property type="entry name" value="DctQ"/>
    <property type="match status" value="1"/>
</dbReference>
<dbReference type="AlphaFoldDB" id="A0A0H4I982"/>
<evidence type="ECO:0000256" key="2">
    <source>
        <dbReference type="ARBA" id="ARBA00022448"/>
    </source>
</evidence>
<dbReference type="GO" id="GO:0005886">
    <property type="term" value="C:plasma membrane"/>
    <property type="evidence" value="ECO:0007669"/>
    <property type="project" value="UniProtKB-SubCell"/>
</dbReference>
<dbReference type="InterPro" id="IPR055348">
    <property type="entry name" value="DctQ"/>
</dbReference>
<comment type="function">
    <text evidence="9">Part of the tripartite ATP-independent periplasmic (TRAP) transport system.</text>
</comment>
<dbReference type="GO" id="GO:0022857">
    <property type="term" value="F:transmembrane transporter activity"/>
    <property type="evidence" value="ECO:0007669"/>
    <property type="project" value="UniProtKB-UniRule"/>
</dbReference>
<proteinExistence type="inferred from homology"/>
<evidence type="ECO:0000259" key="10">
    <source>
        <dbReference type="Pfam" id="PF04290"/>
    </source>
</evidence>
<dbReference type="STRING" id="330734.ABA45_10635"/>
<name>A0A0H4I982_9GAMM</name>
<sequence length="168" mass="19055">MNPIKIIEAINLAVGKLFSFFVFIGMAIVVYEVIARYVFNAPSVWAPGYTQRVFAGYFILIGAYTLIKGGHVRVDIFLNTRSLRWNAFADVINYIALVIWTMALTYEAWFYFQDAWMFNELDASALRHPMWPVNLTLLVGSALILIQGLSGIFTSSLQFIKPKQQSEG</sequence>
<evidence type="ECO:0000256" key="7">
    <source>
        <dbReference type="ARBA" id="ARBA00023136"/>
    </source>
</evidence>
<keyword evidence="2 9" id="KW-0813">Transport</keyword>
<keyword evidence="6 9" id="KW-1133">Transmembrane helix</keyword>
<protein>
    <recommendedName>
        <fullName evidence="9">TRAP transporter small permease protein</fullName>
    </recommendedName>
</protein>
<feature type="transmembrane region" description="Helical" evidence="9">
    <location>
        <begin position="91"/>
        <end position="112"/>
    </location>
</feature>